<evidence type="ECO:0000313" key="2">
    <source>
        <dbReference type="Proteomes" id="UP001305174"/>
    </source>
</evidence>
<reference evidence="2" key="1">
    <citation type="submission" date="2024-05" db="EMBL/GenBank/DDBJ databases">
        <authorList>
            <person name="Tikunov A.Y."/>
            <person name="Morozova V.V."/>
            <person name="Kozlova Y.N."/>
            <person name="Tikunova N.V."/>
            <person name="Babkin I.V."/>
        </authorList>
    </citation>
    <scope>NUCLEOTIDE SEQUENCE [LARGE SCALE GENOMIC DNA]</scope>
</reference>
<sequence length="56" mass="6486">MNKYSLRVKYLGGAAYHKYSYEAPDMETAVKCGYDHAKRENPGIPIAEFQVFNRKE</sequence>
<organism evidence="1 2">
    <name type="scientific">Pseudomonas phage vB_PseuGesM_254</name>
    <dbReference type="NCBI Taxonomy" id="3092638"/>
    <lineage>
        <taxon>Viruses</taxon>
        <taxon>Duplodnaviria</taxon>
        <taxon>Heunggongvirae</taxon>
        <taxon>Uroviricota</taxon>
        <taxon>Caudoviricetes</taxon>
        <taxon>Vandenendeviridae</taxon>
        <taxon>Chemalvirus</taxon>
        <taxon>Chemalvirus PseuGes254</taxon>
    </lineage>
</organism>
<evidence type="ECO:0000313" key="1">
    <source>
        <dbReference type="EMBL" id="WOZ57591.1"/>
    </source>
</evidence>
<accession>A0AAX4G6X2</accession>
<keyword evidence="2" id="KW-1185">Reference proteome</keyword>
<proteinExistence type="predicted"/>
<name>A0AAX4G6X2_9CAUD</name>
<protein>
    <submittedName>
        <fullName evidence="1">Uncharacterized protein</fullName>
    </submittedName>
</protein>
<dbReference type="EMBL" id="OR575930">
    <property type="protein sequence ID" value="WOZ57591.1"/>
    <property type="molecule type" value="Genomic_DNA"/>
</dbReference>
<dbReference type="Proteomes" id="UP001305174">
    <property type="component" value="Segment"/>
</dbReference>